<evidence type="ECO:0000256" key="2">
    <source>
        <dbReference type="ARBA" id="ARBA00008432"/>
    </source>
</evidence>
<feature type="transmembrane region" description="Helical" evidence="7">
    <location>
        <begin position="296"/>
        <end position="316"/>
    </location>
</feature>
<dbReference type="Pfam" id="PF07690">
    <property type="entry name" value="MFS_1"/>
    <property type="match status" value="1"/>
</dbReference>
<feature type="domain" description="Major facilitator superfamily (MFS) profile" evidence="8">
    <location>
        <begin position="9"/>
        <end position="385"/>
    </location>
</feature>
<evidence type="ECO:0000256" key="1">
    <source>
        <dbReference type="ARBA" id="ARBA00004651"/>
    </source>
</evidence>
<dbReference type="PROSITE" id="PS50850">
    <property type="entry name" value="MFS"/>
    <property type="match status" value="1"/>
</dbReference>
<feature type="transmembrane region" description="Helical" evidence="7">
    <location>
        <begin position="328"/>
        <end position="348"/>
    </location>
</feature>
<organism evidence="9">
    <name type="scientific">Thermosporothrix sp. COM3</name>
    <dbReference type="NCBI Taxonomy" id="2490863"/>
    <lineage>
        <taxon>Bacteria</taxon>
        <taxon>Bacillati</taxon>
        <taxon>Chloroflexota</taxon>
        <taxon>Ktedonobacteria</taxon>
        <taxon>Ktedonobacterales</taxon>
        <taxon>Thermosporotrichaceae</taxon>
        <taxon>Thermosporothrix</taxon>
    </lineage>
</organism>
<keyword evidence="4 7" id="KW-1133">Transmembrane helix</keyword>
<feature type="transmembrane region" description="Helical" evidence="7">
    <location>
        <begin position="97"/>
        <end position="119"/>
    </location>
</feature>
<name>A0A455SVR2_9CHLR</name>
<gene>
    <name evidence="9" type="primary">narK_2</name>
    <name evidence="9" type="ORF">KTC_63590</name>
</gene>
<sequence length="401" mass="43398">MQSRRAIVTLIMATIAFTVSFAVFSLISPFAPQLQKLYNLNDFEISILIALPSLLGSVLRVPAGALTDRFGGRKVMTGLLIFSCIPVLGMMSARTYLAFVCWGLLLGVVGTSFAVGAPYVSRWFPSERQGLVLGIFGVGNIGTAVTVNLAPRLAHLLGSWESVFLLFAALSLLTALVYYQTAHDELLPSVTASMKERLALLWREKPAWVLSLLYFVTFGGLVAFSLYLPKLLVDLHMLDKVEAGNYAAIFVCVGTLVRPFGGWLSDRVGAWSILLTTFGGLLLLACVLIFHLPLMYLNACLICIAICLGVGSGAVFKLVPLYYAKDAGVVSGLVGAAGGLGGFFPPLIMGFCKEIWDTYIPGYILLALVTLCCLLLIFYRGQVFDEAERVRMAPLVDKNGP</sequence>
<evidence type="ECO:0000256" key="6">
    <source>
        <dbReference type="ARBA" id="ARBA00023136"/>
    </source>
</evidence>
<dbReference type="SUPFAM" id="SSF103473">
    <property type="entry name" value="MFS general substrate transporter"/>
    <property type="match status" value="1"/>
</dbReference>
<dbReference type="GO" id="GO:0005886">
    <property type="term" value="C:plasma membrane"/>
    <property type="evidence" value="ECO:0007669"/>
    <property type="project" value="UniProtKB-SubCell"/>
</dbReference>
<feature type="transmembrane region" description="Helical" evidence="7">
    <location>
        <begin position="243"/>
        <end position="261"/>
    </location>
</feature>
<dbReference type="InterPro" id="IPR044772">
    <property type="entry name" value="NO3_transporter"/>
</dbReference>
<dbReference type="InterPro" id="IPR011701">
    <property type="entry name" value="MFS"/>
</dbReference>
<keyword evidence="3 7" id="KW-0812">Transmembrane</keyword>
<keyword evidence="6 7" id="KW-0472">Membrane</keyword>
<reference evidence="9" key="1">
    <citation type="submission" date="2018-12" db="EMBL/GenBank/DDBJ databases">
        <title>Novel natural products biosynthetic potential of the class Ktedonobacteria.</title>
        <authorList>
            <person name="Zheng Y."/>
            <person name="Saitou A."/>
            <person name="Wang C.M."/>
            <person name="Toyoda A."/>
            <person name="Minakuchi Y."/>
            <person name="Sekiguchi Y."/>
            <person name="Ueda K."/>
            <person name="Takano H."/>
            <person name="Sakai Y."/>
            <person name="Yokota A."/>
            <person name="Yabe S."/>
        </authorList>
    </citation>
    <scope>NUCLEOTIDE SEQUENCE</scope>
    <source>
        <strain evidence="9">COM3</strain>
    </source>
</reference>
<evidence type="ECO:0000259" key="8">
    <source>
        <dbReference type="PROSITE" id="PS50850"/>
    </source>
</evidence>
<accession>A0A455SVR2</accession>
<evidence type="ECO:0000256" key="7">
    <source>
        <dbReference type="SAM" id="Phobius"/>
    </source>
</evidence>
<feature type="transmembrane region" description="Helical" evidence="7">
    <location>
        <begin position="43"/>
        <end position="63"/>
    </location>
</feature>
<dbReference type="AlphaFoldDB" id="A0A455SVR2"/>
<dbReference type="Gene3D" id="1.20.1250.20">
    <property type="entry name" value="MFS general substrate transporter like domains"/>
    <property type="match status" value="2"/>
</dbReference>
<comment type="similarity">
    <text evidence="2">Belongs to the major facilitator superfamily. Nitrate/nitrite porter (TC 2.A.1.8) family.</text>
</comment>
<feature type="transmembrane region" description="Helical" evidence="7">
    <location>
        <begin position="75"/>
        <end position="91"/>
    </location>
</feature>
<dbReference type="EMBL" id="AP019376">
    <property type="protein sequence ID" value="BBH91608.1"/>
    <property type="molecule type" value="Genomic_DNA"/>
</dbReference>
<keyword evidence="5" id="KW-0534">Nitrate assimilation</keyword>
<dbReference type="InterPro" id="IPR020846">
    <property type="entry name" value="MFS_dom"/>
</dbReference>
<feature type="transmembrane region" description="Helical" evidence="7">
    <location>
        <begin position="268"/>
        <end position="290"/>
    </location>
</feature>
<dbReference type="GO" id="GO:0042128">
    <property type="term" value="P:nitrate assimilation"/>
    <property type="evidence" value="ECO:0007669"/>
    <property type="project" value="UniProtKB-KW"/>
</dbReference>
<proteinExistence type="inferred from homology"/>
<evidence type="ECO:0000256" key="3">
    <source>
        <dbReference type="ARBA" id="ARBA00022692"/>
    </source>
</evidence>
<feature type="transmembrane region" description="Helical" evidence="7">
    <location>
        <begin position="207"/>
        <end position="228"/>
    </location>
</feature>
<feature type="transmembrane region" description="Helical" evidence="7">
    <location>
        <begin position="131"/>
        <end position="150"/>
    </location>
</feature>
<feature type="transmembrane region" description="Helical" evidence="7">
    <location>
        <begin position="7"/>
        <end position="31"/>
    </location>
</feature>
<dbReference type="InterPro" id="IPR036259">
    <property type="entry name" value="MFS_trans_sf"/>
</dbReference>
<dbReference type="GO" id="GO:0015112">
    <property type="term" value="F:nitrate transmembrane transporter activity"/>
    <property type="evidence" value="ECO:0007669"/>
    <property type="project" value="InterPro"/>
</dbReference>
<evidence type="ECO:0000256" key="5">
    <source>
        <dbReference type="ARBA" id="ARBA00023063"/>
    </source>
</evidence>
<evidence type="ECO:0000313" key="9">
    <source>
        <dbReference type="EMBL" id="BBH91608.1"/>
    </source>
</evidence>
<feature type="transmembrane region" description="Helical" evidence="7">
    <location>
        <begin position="360"/>
        <end position="379"/>
    </location>
</feature>
<evidence type="ECO:0000256" key="4">
    <source>
        <dbReference type="ARBA" id="ARBA00022989"/>
    </source>
</evidence>
<feature type="transmembrane region" description="Helical" evidence="7">
    <location>
        <begin position="162"/>
        <end position="179"/>
    </location>
</feature>
<dbReference type="PANTHER" id="PTHR23515">
    <property type="entry name" value="HIGH-AFFINITY NITRATE TRANSPORTER 2.3"/>
    <property type="match status" value="1"/>
</dbReference>
<comment type="subcellular location">
    <subcellularLocation>
        <location evidence="1">Cell membrane</location>
        <topology evidence="1">Multi-pass membrane protein</topology>
    </subcellularLocation>
</comment>
<protein>
    <submittedName>
        <fullName evidence="9">Nitrite extrusion protein</fullName>
    </submittedName>
</protein>